<evidence type="ECO:0000256" key="5">
    <source>
        <dbReference type="PROSITE-ProRule" id="PRU00192"/>
    </source>
</evidence>
<dbReference type="InParanoid" id="H2TSE1"/>
<gene>
    <name evidence="9" type="primary">sh3d21</name>
</gene>
<feature type="domain" description="SH3" evidence="8">
    <location>
        <begin position="80"/>
        <end position="139"/>
    </location>
</feature>
<dbReference type="InterPro" id="IPR050384">
    <property type="entry name" value="Endophilin_SH3RF"/>
</dbReference>
<evidence type="ECO:0000256" key="4">
    <source>
        <dbReference type="ARBA" id="ARBA00040640"/>
    </source>
</evidence>
<name>H2TSE1_TAKRU</name>
<dbReference type="Proteomes" id="UP000005226">
    <property type="component" value="Chromosome 7"/>
</dbReference>
<evidence type="ECO:0000256" key="1">
    <source>
        <dbReference type="ARBA" id="ARBA00022443"/>
    </source>
</evidence>
<feature type="compositionally biased region" description="Basic and acidic residues" evidence="7">
    <location>
        <begin position="305"/>
        <end position="341"/>
    </location>
</feature>
<keyword evidence="2" id="KW-0040">ANK repeat</keyword>
<proteinExistence type="predicted"/>
<evidence type="ECO:0000256" key="2">
    <source>
        <dbReference type="ARBA" id="ARBA00023043"/>
    </source>
</evidence>
<comment type="function">
    <text evidence="3">Induces bone resorption, acting probably through a signaling cascade which results in the secretion of factor(s) enhancing osteoclast formation and activity.</text>
</comment>
<reference evidence="9 10" key="1">
    <citation type="journal article" date="2011" name="Genome Biol. Evol.">
        <title>Integration of the genetic map and genome assembly of fugu facilitates insights into distinct features of genome evolution in teleosts and mammals.</title>
        <authorList>
            <person name="Kai W."/>
            <person name="Kikuchi K."/>
            <person name="Tohari S."/>
            <person name="Chew A.K."/>
            <person name="Tay A."/>
            <person name="Fujiwara A."/>
            <person name="Hosoya S."/>
            <person name="Suetake H."/>
            <person name="Naruse K."/>
            <person name="Brenner S."/>
            <person name="Suzuki Y."/>
            <person name="Venkatesh B."/>
        </authorList>
    </citation>
    <scope>NUCLEOTIDE SEQUENCE [LARGE SCALE GENOMIC DNA]</scope>
</reference>
<dbReference type="InterPro" id="IPR035468">
    <property type="entry name" value="SH3D21_SH3"/>
</dbReference>
<dbReference type="OMA" id="FSYEPCN"/>
<sequence>MMEVLVLIDFEGTMSDELTVKMGDVVKNVTKGSEEGWLLGELNGKRGLFPSNFVKEIPVYLMGDSKREPRSLRKTVKKMPQTRKCEVTFTYNPVNPDELQLNVGEIIEIIREIEDGWWMGVKDGKVGAFPSNFVKEIFVAPKEDKSNDGKSRPKLANVFSREMSQKASVRNKSKPMTECCQVLFDYQAKTEDELQLKKGDVIVILNKETEDEGWWEGELNGRRGFFPDNFVMVIPPKDILQAGSSTQLPERSAQHKPPAKTEASEPENGSPAKVKDNKPEAKDLRSNPPAKIKLPFITKPSPPPVKDKPNKVLPKASDDVAPEVKETDRFDGVVLETEKLTHPTANRAKPPQRRPPSGLITATQGIDQNEPESAPKVQTDRFPALPKTSENLLPSPAKPDQPKTPPPSRPPAPKVVVDGRPVIQKEEISLENLQAEIKELRMALELLQRQHEQDIKELKEELSQERSKGTILQLEVQSLTMKL</sequence>
<dbReference type="OrthoDB" id="73680at2759"/>
<dbReference type="AlphaFoldDB" id="H2TSE1"/>
<dbReference type="GeneTree" id="ENSGT00940000160627"/>
<dbReference type="CTD" id="79729"/>
<dbReference type="SMART" id="SM00326">
    <property type="entry name" value="SH3"/>
    <property type="match status" value="3"/>
</dbReference>
<dbReference type="Ensembl" id="ENSTRUT00000027708.3">
    <property type="protein sequence ID" value="ENSTRUP00000027599.3"/>
    <property type="gene ID" value="ENSTRUG00000010927.3"/>
</dbReference>
<reference evidence="9" key="2">
    <citation type="submission" date="2025-08" db="UniProtKB">
        <authorList>
            <consortium name="Ensembl"/>
        </authorList>
    </citation>
    <scope>IDENTIFICATION</scope>
</reference>
<evidence type="ECO:0000256" key="3">
    <source>
        <dbReference type="ARBA" id="ARBA00037432"/>
    </source>
</evidence>
<dbReference type="InterPro" id="IPR036028">
    <property type="entry name" value="SH3-like_dom_sf"/>
</dbReference>
<organism evidence="9 10">
    <name type="scientific">Takifugu rubripes</name>
    <name type="common">Japanese pufferfish</name>
    <name type="synonym">Fugu rubripes</name>
    <dbReference type="NCBI Taxonomy" id="31033"/>
    <lineage>
        <taxon>Eukaryota</taxon>
        <taxon>Metazoa</taxon>
        <taxon>Chordata</taxon>
        <taxon>Craniata</taxon>
        <taxon>Vertebrata</taxon>
        <taxon>Euteleostomi</taxon>
        <taxon>Actinopterygii</taxon>
        <taxon>Neopterygii</taxon>
        <taxon>Teleostei</taxon>
        <taxon>Neoteleostei</taxon>
        <taxon>Acanthomorphata</taxon>
        <taxon>Eupercaria</taxon>
        <taxon>Tetraodontiformes</taxon>
        <taxon>Tetradontoidea</taxon>
        <taxon>Tetraodontidae</taxon>
        <taxon>Takifugu</taxon>
    </lineage>
</organism>
<keyword evidence="10" id="KW-1185">Reference proteome</keyword>
<feature type="region of interest" description="Disordered" evidence="7">
    <location>
        <begin position="244"/>
        <end position="420"/>
    </location>
</feature>
<dbReference type="Gene3D" id="2.30.30.40">
    <property type="entry name" value="SH3 Domains"/>
    <property type="match status" value="3"/>
</dbReference>
<accession>H2TSE1</accession>
<feature type="compositionally biased region" description="Basic and acidic residues" evidence="7">
    <location>
        <begin position="273"/>
        <end position="285"/>
    </location>
</feature>
<reference evidence="9" key="3">
    <citation type="submission" date="2025-09" db="UniProtKB">
        <authorList>
            <consortium name="Ensembl"/>
        </authorList>
    </citation>
    <scope>IDENTIFICATION</scope>
</reference>
<dbReference type="PROSITE" id="PS50002">
    <property type="entry name" value="SH3"/>
    <property type="match status" value="3"/>
</dbReference>
<dbReference type="InterPro" id="IPR001452">
    <property type="entry name" value="SH3_domain"/>
</dbReference>
<dbReference type="Pfam" id="PF14604">
    <property type="entry name" value="SH3_9"/>
    <property type="match status" value="1"/>
</dbReference>
<keyword evidence="6" id="KW-0175">Coiled coil</keyword>
<evidence type="ECO:0000313" key="10">
    <source>
        <dbReference type="Proteomes" id="UP000005226"/>
    </source>
</evidence>
<feature type="domain" description="SH3" evidence="8">
    <location>
        <begin position="1"/>
        <end position="59"/>
    </location>
</feature>
<dbReference type="eggNOG" id="KOG4348">
    <property type="taxonomic scope" value="Eukaryota"/>
</dbReference>
<evidence type="ECO:0000256" key="6">
    <source>
        <dbReference type="SAM" id="Coils"/>
    </source>
</evidence>
<protein>
    <recommendedName>
        <fullName evidence="4">Osteoclast-stimulating factor 1</fullName>
    </recommendedName>
</protein>
<keyword evidence="1 5" id="KW-0728">SH3 domain</keyword>
<dbReference type="STRING" id="31033.ENSTRUP00000027599"/>
<dbReference type="KEGG" id="tru:101071728"/>
<dbReference type="Pfam" id="PF07653">
    <property type="entry name" value="SH3_2"/>
    <property type="match status" value="2"/>
</dbReference>
<dbReference type="RefSeq" id="XP_011603376.2">
    <property type="nucleotide sequence ID" value="XM_011605074.2"/>
</dbReference>
<dbReference type="PANTHER" id="PTHR14167:SF116">
    <property type="entry name" value="CAP, ISOFORM AC"/>
    <property type="match status" value="1"/>
</dbReference>
<evidence type="ECO:0000256" key="7">
    <source>
        <dbReference type="SAM" id="MobiDB-lite"/>
    </source>
</evidence>
<dbReference type="PRINTS" id="PR00452">
    <property type="entry name" value="SH3DOMAIN"/>
</dbReference>
<dbReference type="HOGENOM" id="CLU_024255_0_0_1"/>
<dbReference type="SUPFAM" id="SSF50044">
    <property type="entry name" value="SH3-domain"/>
    <property type="match status" value="3"/>
</dbReference>
<dbReference type="CDD" id="cd12142">
    <property type="entry name" value="SH3_D21-like"/>
    <property type="match status" value="1"/>
</dbReference>
<feature type="compositionally biased region" description="Pro residues" evidence="7">
    <location>
        <begin position="396"/>
        <end position="413"/>
    </location>
</feature>
<feature type="coiled-coil region" evidence="6">
    <location>
        <begin position="423"/>
        <end position="475"/>
    </location>
</feature>
<dbReference type="FunFam" id="2.30.30.40:FF:000072">
    <property type="entry name" value="Unconventional Myosin IB"/>
    <property type="match status" value="1"/>
</dbReference>
<dbReference type="PANTHER" id="PTHR14167">
    <property type="entry name" value="SH3 DOMAIN-CONTAINING"/>
    <property type="match status" value="1"/>
</dbReference>
<feature type="domain" description="SH3" evidence="8">
    <location>
        <begin position="175"/>
        <end position="236"/>
    </location>
</feature>
<dbReference type="GeneID" id="101071728"/>
<evidence type="ECO:0000313" key="9">
    <source>
        <dbReference type="Ensembl" id="ENSTRUP00000027599.3"/>
    </source>
</evidence>
<dbReference type="PRINTS" id="PR01887">
    <property type="entry name" value="SPECTRNALPHA"/>
</dbReference>
<evidence type="ECO:0000259" key="8">
    <source>
        <dbReference type="PROSITE" id="PS50002"/>
    </source>
</evidence>